<comment type="subcellular location">
    <subcellularLocation>
        <location evidence="1 7">Cell membrane</location>
        <topology evidence="1 7">Multi-pass membrane protein</topology>
    </subcellularLocation>
</comment>
<dbReference type="RefSeq" id="WP_089524467.1">
    <property type="nucleotide sequence ID" value="NZ_NMUQ01000001.1"/>
</dbReference>
<dbReference type="EMBL" id="NMUQ01000001">
    <property type="protein sequence ID" value="OXM17392.1"/>
    <property type="molecule type" value="Genomic_DNA"/>
</dbReference>
<feature type="transmembrane region" description="Helical" evidence="7">
    <location>
        <begin position="77"/>
        <end position="96"/>
    </location>
</feature>
<comment type="caution">
    <text evidence="9">The sequence shown here is derived from an EMBL/GenBank/DDBJ whole genome shotgun (WGS) entry which is preliminary data.</text>
</comment>
<dbReference type="SUPFAM" id="SSF161098">
    <property type="entry name" value="MetI-like"/>
    <property type="match status" value="1"/>
</dbReference>
<feature type="transmembrane region" description="Helical" evidence="7">
    <location>
        <begin position="140"/>
        <end position="160"/>
    </location>
</feature>
<dbReference type="InterPro" id="IPR000515">
    <property type="entry name" value="MetI-like"/>
</dbReference>
<name>A0A229P546_9BACL</name>
<dbReference type="InterPro" id="IPR035906">
    <property type="entry name" value="MetI-like_sf"/>
</dbReference>
<dbReference type="AlphaFoldDB" id="A0A229P546"/>
<keyword evidence="5 7" id="KW-1133">Transmembrane helix</keyword>
<dbReference type="Pfam" id="PF00528">
    <property type="entry name" value="BPD_transp_1"/>
    <property type="match status" value="1"/>
</dbReference>
<dbReference type="OrthoDB" id="2563390at2"/>
<dbReference type="PANTHER" id="PTHR43744:SF9">
    <property type="entry name" value="POLYGALACTURONAN_RHAMNOGALACTURONAN TRANSPORT SYSTEM PERMEASE PROTEIN YTCP"/>
    <property type="match status" value="1"/>
</dbReference>
<keyword evidence="2 7" id="KW-0813">Transport</keyword>
<comment type="similarity">
    <text evidence="7">Belongs to the binding-protein-dependent transport system permease family.</text>
</comment>
<evidence type="ECO:0000256" key="3">
    <source>
        <dbReference type="ARBA" id="ARBA00022475"/>
    </source>
</evidence>
<feature type="transmembrane region" description="Helical" evidence="7">
    <location>
        <begin position="181"/>
        <end position="203"/>
    </location>
</feature>
<evidence type="ECO:0000313" key="10">
    <source>
        <dbReference type="Proteomes" id="UP000215145"/>
    </source>
</evidence>
<dbReference type="GO" id="GO:0005886">
    <property type="term" value="C:plasma membrane"/>
    <property type="evidence" value="ECO:0007669"/>
    <property type="project" value="UniProtKB-SubCell"/>
</dbReference>
<keyword evidence="3" id="KW-1003">Cell membrane</keyword>
<gene>
    <name evidence="9" type="ORF">CGZ75_12565</name>
</gene>
<keyword evidence="10" id="KW-1185">Reference proteome</keyword>
<sequence>MRITRGEKWFNLINYVLLSVAALTCLLPLVNILAVSLSSNEAILSGKVFLLPIEMNVQAYAILFKGTPVLNAFQNSLILTVSGTVVAMLLTFLAAYPLSRQDFYSRKFFTLAIVFTMIFSSGVIPQYLLVKSLGLINSYWAIWLPAAISAYNMLIMKNYFENLPVELEEAARIDGASELRFIGRIVLPLSVPMLATLSLFYGVAMWNNFMSVLIYINDADKLNLSVLVQQMVRSQSLAQDFALRPEDIAQSTPEGVKSAGVMVMIIPLLLVYPFIQKYFVKGVMIGAIKG</sequence>
<organism evidence="9 10">
    <name type="scientific">Paenibacillus herberti</name>
    <dbReference type="NCBI Taxonomy" id="1619309"/>
    <lineage>
        <taxon>Bacteria</taxon>
        <taxon>Bacillati</taxon>
        <taxon>Bacillota</taxon>
        <taxon>Bacilli</taxon>
        <taxon>Bacillales</taxon>
        <taxon>Paenibacillaceae</taxon>
        <taxon>Paenibacillus</taxon>
    </lineage>
</organism>
<evidence type="ECO:0000256" key="2">
    <source>
        <dbReference type="ARBA" id="ARBA00022448"/>
    </source>
</evidence>
<evidence type="ECO:0000256" key="7">
    <source>
        <dbReference type="RuleBase" id="RU363032"/>
    </source>
</evidence>
<dbReference type="PANTHER" id="PTHR43744">
    <property type="entry name" value="ABC TRANSPORTER PERMEASE PROTEIN MG189-RELATED-RELATED"/>
    <property type="match status" value="1"/>
</dbReference>
<keyword evidence="4 7" id="KW-0812">Transmembrane</keyword>
<evidence type="ECO:0000256" key="6">
    <source>
        <dbReference type="ARBA" id="ARBA00023136"/>
    </source>
</evidence>
<reference evidence="9 10" key="1">
    <citation type="submission" date="2017-07" db="EMBL/GenBank/DDBJ databases">
        <title>Paenibacillus herberti R33 genome sequencing and assembly.</title>
        <authorList>
            <person name="Su W."/>
        </authorList>
    </citation>
    <scope>NUCLEOTIDE SEQUENCE [LARGE SCALE GENOMIC DNA]</scope>
    <source>
        <strain evidence="9 10">R33</strain>
    </source>
</reference>
<evidence type="ECO:0000256" key="4">
    <source>
        <dbReference type="ARBA" id="ARBA00022692"/>
    </source>
</evidence>
<dbReference type="CDD" id="cd06261">
    <property type="entry name" value="TM_PBP2"/>
    <property type="match status" value="1"/>
</dbReference>
<evidence type="ECO:0000259" key="8">
    <source>
        <dbReference type="PROSITE" id="PS50928"/>
    </source>
</evidence>
<dbReference type="Gene3D" id="1.10.3720.10">
    <property type="entry name" value="MetI-like"/>
    <property type="match status" value="1"/>
</dbReference>
<proteinExistence type="inferred from homology"/>
<accession>A0A229P546</accession>
<dbReference type="Proteomes" id="UP000215145">
    <property type="component" value="Unassembled WGS sequence"/>
</dbReference>
<evidence type="ECO:0000313" key="9">
    <source>
        <dbReference type="EMBL" id="OXM17392.1"/>
    </source>
</evidence>
<feature type="transmembrane region" description="Helical" evidence="7">
    <location>
        <begin position="12"/>
        <end position="34"/>
    </location>
</feature>
<evidence type="ECO:0000256" key="1">
    <source>
        <dbReference type="ARBA" id="ARBA00004651"/>
    </source>
</evidence>
<feature type="transmembrane region" description="Helical" evidence="7">
    <location>
        <begin position="255"/>
        <end position="275"/>
    </location>
</feature>
<feature type="domain" description="ABC transmembrane type-1" evidence="8">
    <location>
        <begin position="73"/>
        <end position="275"/>
    </location>
</feature>
<dbReference type="PROSITE" id="PS50928">
    <property type="entry name" value="ABC_TM1"/>
    <property type="match status" value="1"/>
</dbReference>
<dbReference type="GO" id="GO:0055085">
    <property type="term" value="P:transmembrane transport"/>
    <property type="evidence" value="ECO:0007669"/>
    <property type="project" value="InterPro"/>
</dbReference>
<keyword evidence="6 7" id="KW-0472">Membrane</keyword>
<evidence type="ECO:0000256" key="5">
    <source>
        <dbReference type="ARBA" id="ARBA00022989"/>
    </source>
</evidence>
<feature type="transmembrane region" description="Helical" evidence="7">
    <location>
        <begin position="108"/>
        <end position="128"/>
    </location>
</feature>
<protein>
    <submittedName>
        <fullName evidence="9">ABC transporter permease</fullName>
    </submittedName>
</protein>